<gene>
    <name evidence="2" type="ORF">PLOB_00026398</name>
</gene>
<reference evidence="2 3" key="1">
    <citation type="submission" date="2022-05" db="EMBL/GenBank/DDBJ databases">
        <authorList>
            <consortium name="Genoscope - CEA"/>
            <person name="William W."/>
        </authorList>
    </citation>
    <scope>NUCLEOTIDE SEQUENCE [LARGE SCALE GENOMIC DNA]</scope>
</reference>
<accession>A0ABN8RTK0</accession>
<organism evidence="2 3">
    <name type="scientific">Porites lobata</name>
    <dbReference type="NCBI Taxonomy" id="104759"/>
    <lineage>
        <taxon>Eukaryota</taxon>
        <taxon>Metazoa</taxon>
        <taxon>Cnidaria</taxon>
        <taxon>Anthozoa</taxon>
        <taxon>Hexacorallia</taxon>
        <taxon>Scleractinia</taxon>
        <taxon>Fungiina</taxon>
        <taxon>Poritidae</taxon>
        <taxon>Porites</taxon>
    </lineage>
</organism>
<proteinExistence type="predicted"/>
<evidence type="ECO:0000256" key="1">
    <source>
        <dbReference type="SAM" id="MobiDB-lite"/>
    </source>
</evidence>
<protein>
    <submittedName>
        <fullName evidence="2">Uncharacterized protein</fullName>
    </submittedName>
</protein>
<name>A0ABN8RTK0_9CNID</name>
<sequence>MADKETNATAGKEKRKERWLFTDEMVEELLEVLRDTKSNMAGKGLDFEGDLVKLYADVRTMMAEKFEESDFGPKEIMQPSVEIDEMSRDEYREFKEKVDEQERAIKLGYDRIKAKVKKLRSGFQKCVAESTRSGSGRIIKEHWDTLVAIWGGTPGAEPLECGINTMAETSSESGKPSGKVDTKESEDLSTETKDDEEAGPPERKKQKCATARYVDDKRKKLEKKLSTRQKECMMLETMRGDMELKKKILAQDTSNTSSADQALSKIADSMQILSQAILTGFQQLNSLQGSNYQFNAPRHPQQDHVHPFGGAYHNNPSQYSVLQPFSGRQSPFNTVASASPSASSSASWEESSVEDHDPSLYPKWM</sequence>
<dbReference type="EMBL" id="CALNXK010000314">
    <property type="protein sequence ID" value="CAH3182124.1"/>
    <property type="molecule type" value="Genomic_DNA"/>
</dbReference>
<keyword evidence="3" id="KW-1185">Reference proteome</keyword>
<feature type="compositionally biased region" description="Low complexity" evidence="1">
    <location>
        <begin position="336"/>
        <end position="350"/>
    </location>
</feature>
<feature type="region of interest" description="Disordered" evidence="1">
    <location>
        <begin position="330"/>
        <end position="365"/>
    </location>
</feature>
<dbReference type="Proteomes" id="UP001159405">
    <property type="component" value="Unassembled WGS sequence"/>
</dbReference>
<evidence type="ECO:0000313" key="3">
    <source>
        <dbReference type="Proteomes" id="UP001159405"/>
    </source>
</evidence>
<evidence type="ECO:0000313" key="2">
    <source>
        <dbReference type="EMBL" id="CAH3182124.1"/>
    </source>
</evidence>
<feature type="region of interest" description="Disordered" evidence="1">
    <location>
        <begin position="167"/>
        <end position="211"/>
    </location>
</feature>
<comment type="caution">
    <text evidence="2">The sequence shown here is derived from an EMBL/GenBank/DDBJ whole genome shotgun (WGS) entry which is preliminary data.</text>
</comment>
<feature type="compositionally biased region" description="Basic and acidic residues" evidence="1">
    <location>
        <begin position="178"/>
        <end position="192"/>
    </location>
</feature>